<evidence type="ECO:0000256" key="1">
    <source>
        <dbReference type="SAM" id="MobiDB-lite"/>
    </source>
</evidence>
<evidence type="ECO:0000313" key="3">
    <source>
        <dbReference type="Proteomes" id="UP000529652"/>
    </source>
</evidence>
<dbReference type="AlphaFoldDB" id="A0AB34Z4S7"/>
<feature type="compositionally biased region" description="Polar residues" evidence="1">
    <location>
        <begin position="156"/>
        <end position="174"/>
    </location>
</feature>
<gene>
    <name evidence="2" type="ORF">HNP63_001211</name>
</gene>
<dbReference type="Pfam" id="PF04404">
    <property type="entry name" value="ERF"/>
    <property type="match status" value="1"/>
</dbReference>
<feature type="compositionally biased region" description="Basic and acidic residues" evidence="1">
    <location>
        <begin position="175"/>
        <end position="197"/>
    </location>
</feature>
<name>A0AB34Z4S7_BORAF</name>
<dbReference type="Proteomes" id="UP000529652">
    <property type="component" value="Unassembled WGS sequence"/>
</dbReference>
<accession>A0AB34Z4S7</accession>
<proteinExistence type="predicted"/>
<evidence type="ECO:0000313" key="2">
    <source>
        <dbReference type="EMBL" id="MBB5141790.1"/>
    </source>
</evidence>
<sequence>MTNNNMNNVSEKNQENIQNNIQAKISFRKDMQTLRMNLPGIDKSLVNKGYGYKYQNFNDIVEEIYNVIKKHNLELDFEQDPISKEGQYGIFDYIRTTFYSTSTGYEKSFDTRIHIDGSKNNSIPQQVGSAITYFKRYALVGHLNIKSEVDTDADPNYNNYENKNSTPNKQISVNKKQEQKQDINYNQKKDIKQEQKKDINYNQKKDIKQEQKKDRLYYYSIFKEALSNIKNWVNSSTTKENINSIIQKINFIQNIDPNNIDDIKKIEADLIAYFEKHSDFKSINYWAEIIKDYFKKNNRLKDLQDFEKFMSFKRTTYGPSPLLFFCTLKEEKQFDYIFAA</sequence>
<feature type="region of interest" description="Disordered" evidence="1">
    <location>
        <begin position="150"/>
        <end position="197"/>
    </location>
</feature>
<reference evidence="2 3" key="1">
    <citation type="submission" date="2020-08" db="EMBL/GenBank/DDBJ databases">
        <title>Genomic Encyclopedia of Type Strains, Phase IV (KMG-IV): sequencing the most valuable type-strain genomes for metagenomic binning, comparative biology and taxonomic classification.</title>
        <authorList>
            <person name="Goeker M."/>
        </authorList>
    </citation>
    <scope>NUCLEOTIDE SEQUENCE [LARGE SCALE GENOMIC DNA]</scope>
    <source>
        <strain evidence="2 3">DSM 10508</strain>
    </source>
</reference>
<evidence type="ECO:0008006" key="4">
    <source>
        <dbReference type="Google" id="ProtNLM"/>
    </source>
</evidence>
<protein>
    <recommendedName>
        <fullName evidence="4">Erf superfamily protein</fullName>
    </recommendedName>
</protein>
<dbReference type="InterPro" id="IPR007499">
    <property type="entry name" value="ERF_bacteria_virus"/>
</dbReference>
<organism evidence="2 3">
    <name type="scientific">Borreliella afzelii</name>
    <name type="common">Borrelia afzelii</name>
    <dbReference type="NCBI Taxonomy" id="29518"/>
    <lineage>
        <taxon>Bacteria</taxon>
        <taxon>Pseudomonadati</taxon>
        <taxon>Spirochaetota</taxon>
        <taxon>Spirochaetia</taxon>
        <taxon>Spirochaetales</taxon>
        <taxon>Borreliaceae</taxon>
        <taxon>Borreliella</taxon>
    </lineage>
</organism>
<dbReference type="EMBL" id="JACHGM010000012">
    <property type="protein sequence ID" value="MBB5141790.1"/>
    <property type="molecule type" value="Genomic_DNA"/>
</dbReference>
<comment type="caution">
    <text evidence="2">The sequence shown here is derived from an EMBL/GenBank/DDBJ whole genome shotgun (WGS) entry which is preliminary data.</text>
</comment>